<reference evidence="1" key="1">
    <citation type="submission" date="2016-01" db="EMBL/GenBank/DDBJ databases">
        <title>Reference transcriptome for the parasite Schistocephalus solidus: insights into the molecular evolution of parasitism.</title>
        <authorList>
            <person name="Hebert F.O."/>
            <person name="Grambauer S."/>
            <person name="Barber I."/>
            <person name="Landry C.R."/>
            <person name="Aubin-Horth N."/>
        </authorList>
    </citation>
    <scope>NUCLEOTIDE SEQUENCE</scope>
</reference>
<accession>A0A0V0J2L4</accession>
<sequence>MTLRGHHILLPQDGLSLRGSTAEFTNLLPKCPLVLLIGTNYRPKHPMNHLLAIDSNDKSSLELAIDPSSSSNEMVSSLWLSIQLQFLLELDQILSKLYGPVVH</sequence>
<protein>
    <submittedName>
        <fullName evidence="1">Uncharacterized protein</fullName>
    </submittedName>
</protein>
<dbReference type="AlphaFoldDB" id="A0A0V0J2L4"/>
<gene>
    <name evidence="1" type="ORF">TR88049</name>
</gene>
<evidence type="ECO:0000313" key="1">
    <source>
        <dbReference type="EMBL" id="JAP59944.1"/>
    </source>
</evidence>
<organism evidence="1">
    <name type="scientific">Schistocephalus solidus</name>
    <name type="common">Tapeworm</name>
    <dbReference type="NCBI Taxonomy" id="70667"/>
    <lineage>
        <taxon>Eukaryota</taxon>
        <taxon>Metazoa</taxon>
        <taxon>Spiralia</taxon>
        <taxon>Lophotrochozoa</taxon>
        <taxon>Platyhelminthes</taxon>
        <taxon>Cestoda</taxon>
        <taxon>Eucestoda</taxon>
        <taxon>Diphyllobothriidea</taxon>
        <taxon>Diphyllobothriidae</taxon>
        <taxon>Schistocephalus</taxon>
    </lineage>
</organism>
<name>A0A0V0J2L4_SCHSO</name>
<dbReference type="EMBL" id="GEEE01003281">
    <property type="protein sequence ID" value="JAP59944.1"/>
    <property type="molecule type" value="Transcribed_RNA"/>
</dbReference>
<proteinExistence type="predicted"/>